<evidence type="ECO:0000313" key="1">
    <source>
        <dbReference type="EMBL" id="JAD36196.1"/>
    </source>
</evidence>
<accession>A0A0A8ZBL5</accession>
<reference evidence="1" key="1">
    <citation type="submission" date="2014-09" db="EMBL/GenBank/DDBJ databases">
        <authorList>
            <person name="Magalhaes I.L.F."/>
            <person name="Oliveira U."/>
            <person name="Santos F.R."/>
            <person name="Vidigal T.H.D.A."/>
            <person name="Brescovit A.D."/>
            <person name="Santos A.J."/>
        </authorList>
    </citation>
    <scope>NUCLEOTIDE SEQUENCE</scope>
    <source>
        <tissue evidence="1">Shoot tissue taken approximately 20 cm above the soil surface</tissue>
    </source>
</reference>
<dbReference type="EMBL" id="GBRH01261699">
    <property type="protein sequence ID" value="JAD36196.1"/>
    <property type="molecule type" value="Transcribed_RNA"/>
</dbReference>
<proteinExistence type="predicted"/>
<sequence>MEELSPPPLNSWSKYSRHLFLISSSFTRIRSVPSLMHLTWLTSLILLSRILAIL</sequence>
<dbReference type="AlphaFoldDB" id="A0A0A8ZBL5"/>
<name>A0A0A8ZBL5_ARUDO</name>
<organism evidence="1">
    <name type="scientific">Arundo donax</name>
    <name type="common">Giant reed</name>
    <name type="synonym">Donax arundinaceus</name>
    <dbReference type="NCBI Taxonomy" id="35708"/>
    <lineage>
        <taxon>Eukaryota</taxon>
        <taxon>Viridiplantae</taxon>
        <taxon>Streptophyta</taxon>
        <taxon>Embryophyta</taxon>
        <taxon>Tracheophyta</taxon>
        <taxon>Spermatophyta</taxon>
        <taxon>Magnoliopsida</taxon>
        <taxon>Liliopsida</taxon>
        <taxon>Poales</taxon>
        <taxon>Poaceae</taxon>
        <taxon>PACMAD clade</taxon>
        <taxon>Arundinoideae</taxon>
        <taxon>Arundineae</taxon>
        <taxon>Arundo</taxon>
    </lineage>
</organism>
<protein>
    <submittedName>
        <fullName evidence="1">Uncharacterized protein</fullName>
    </submittedName>
</protein>
<reference evidence="1" key="2">
    <citation type="journal article" date="2015" name="Data Brief">
        <title>Shoot transcriptome of the giant reed, Arundo donax.</title>
        <authorList>
            <person name="Barrero R.A."/>
            <person name="Guerrero F.D."/>
            <person name="Moolhuijzen P."/>
            <person name="Goolsby J.A."/>
            <person name="Tidwell J."/>
            <person name="Bellgard S.E."/>
            <person name="Bellgard M.I."/>
        </authorList>
    </citation>
    <scope>NUCLEOTIDE SEQUENCE</scope>
    <source>
        <tissue evidence="1">Shoot tissue taken approximately 20 cm above the soil surface</tissue>
    </source>
</reference>